<proteinExistence type="inferred from homology"/>
<evidence type="ECO:0000256" key="9">
    <source>
        <dbReference type="ARBA" id="ARBA00022989"/>
    </source>
</evidence>
<dbReference type="GO" id="GO:0006869">
    <property type="term" value="P:lipid transport"/>
    <property type="evidence" value="ECO:0007669"/>
    <property type="project" value="UniProtKB-KW"/>
</dbReference>
<dbReference type="GO" id="GO:0034045">
    <property type="term" value="C:phagophore assembly site membrane"/>
    <property type="evidence" value="ECO:0007669"/>
    <property type="project" value="UniProtKB-SubCell"/>
</dbReference>
<feature type="compositionally biased region" description="Basic residues" evidence="19">
    <location>
        <begin position="798"/>
        <end position="812"/>
    </location>
</feature>
<evidence type="ECO:0000313" key="20">
    <source>
        <dbReference type="EMBL" id="KAG9321172.1"/>
    </source>
</evidence>
<keyword evidence="12 18" id="KW-0445">Lipid transport</keyword>
<dbReference type="GO" id="GO:0005789">
    <property type="term" value="C:endoplasmic reticulum membrane"/>
    <property type="evidence" value="ECO:0007669"/>
    <property type="project" value="UniProtKB-SubCell"/>
</dbReference>
<name>A0A9P8CVM7_MORAP</name>
<dbReference type="GO" id="GO:0030659">
    <property type="term" value="C:cytoplasmic vesicle membrane"/>
    <property type="evidence" value="ECO:0007669"/>
    <property type="project" value="UniProtKB-SubCell"/>
</dbReference>
<feature type="region of interest" description="Disordered" evidence="19">
    <location>
        <begin position="1"/>
        <end position="101"/>
    </location>
</feature>
<feature type="transmembrane region" description="Helical" evidence="18">
    <location>
        <begin position="282"/>
        <end position="302"/>
    </location>
</feature>
<comment type="catalytic activity">
    <reaction evidence="14">
        <text>a 1,2-diacyl-sn-glycero-3-phospho-L-serine(in) = a 1,2-diacyl-sn-glycero-3-phospho-L-serine(out)</text>
        <dbReference type="Rhea" id="RHEA:38663"/>
        <dbReference type="ChEBI" id="CHEBI:57262"/>
    </reaction>
</comment>
<evidence type="ECO:0000256" key="6">
    <source>
        <dbReference type="ARBA" id="ARBA00018074"/>
    </source>
</evidence>
<dbReference type="InterPro" id="IPR007241">
    <property type="entry name" value="Autophagy-rel_prot_9"/>
</dbReference>
<feature type="compositionally biased region" description="Low complexity" evidence="19">
    <location>
        <begin position="37"/>
        <end position="46"/>
    </location>
</feature>
<comment type="subcellular location">
    <subcellularLocation>
        <location evidence="1">Cytoplasmic vesicle membrane</location>
        <topology evidence="1">Multi-pass membrane protein</topology>
    </subcellularLocation>
    <subcellularLocation>
        <location evidence="2">Endoplasmic reticulum membrane</location>
        <topology evidence="2">Multi-pass membrane protein</topology>
    </subcellularLocation>
    <subcellularLocation>
        <location evidence="4">Golgi apparatus membrane</location>
        <topology evidence="4">Multi-pass membrane protein</topology>
    </subcellularLocation>
    <subcellularLocation>
        <location evidence="3 18">Preautophagosomal structure membrane</location>
        <topology evidence="3 18">Multi-pass membrane protein</topology>
    </subcellularLocation>
</comment>
<evidence type="ECO:0000256" key="16">
    <source>
        <dbReference type="ARBA" id="ARBA00024621"/>
    </source>
</evidence>
<evidence type="ECO:0000256" key="15">
    <source>
        <dbReference type="ARBA" id="ARBA00024615"/>
    </source>
</evidence>
<evidence type="ECO:0000256" key="2">
    <source>
        <dbReference type="ARBA" id="ARBA00004477"/>
    </source>
</evidence>
<dbReference type="GO" id="GO:0034497">
    <property type="term" value="P:protein localization to phagophore assembly site"/>
    <property type="evidence" value="ECO:0007669"/>
    <property type="project" value="TreeGrafter"/>
</dbReference>
<evidence type="ECO:0000256" key="12">
    <source>
        <dbReference type="ARBA" id="ARBA00023055"/>
    </source>
</evidence>
<evidence type="ECO:0000256" key="19">
    <source>
        <dbReference type="SAM" id="MobiDB-lite"/>
    </source>
</evidence>
<evidence type="ECO:0000256" key="11">
    <source>
        <dbReference type="ARBA" id="ARBA00023034"/>
    </source>
</evidence>
<feature type="compositionally biased region" description="Polar residues" evidence="19">
    <location>
        <begin position="821"/>
        <end position="831"/>
    </location>
</feature>
<evidence type="ECO:0000256" key="3">
    <source>
        <dbReference type="ARBA" id="ARBA00004511"/>
    </source>
</evidence>
<comment type="catalytic activity">
    <reaction evidence="16">
        <text>a 1,2-diacyl-sn-glycero-3-phospho-(1D-myo-inositol-3-phosphate)(in) = a 1,2-diacyl-sn-glycero-3-phospho-(1D-myo-inositol-3-phosphate)(out)</text>
        <dbReference type="Rhea" id="RHEA:67920"/>
        <dbReference type="ChEBI" id="CHEBI:58088"/>
    </reaction>
</comment>
<feature type="compositionally biased region" description="Low complexity" evidence="19">
    <location>
        <begin position="856"/>
        <end position="866"/>
    </location>
</feature>
<evidence type="ECO:0000256" key="13">
    <source>
        <dbReference type="ARBA" id="ARBA00023136"/>
    </source>
</evidence>
<dbReference type="Proteomes" id="UP000717515">
    <property type="component" value="Unassembled WGS sequence"/>
</dbReference>
<feature type="compositionally biased region" description="Basic and acidic residues" evidence="19">
    <location>
        <begin position="964"/>
        <end position="986"/>
    </location>
</feature>
<keyword evidence="13 18" id="KW-0472">Membrane</keyword>
<comment type="catalytic activity">
    <reaction evidence="17">
        <text>a 1,2-diacyl-sn-glycero-3-phosphocholine(in) = a 1,2-diacyl-sn-glycero-3-phosphocholine(out)</text>
        <dbReference type="Rhea" id="RHEA:38571"/>
        <dbReference type="ChEBI" id="CHEBI:57643"/>
    </reaction>
</comment>
<feature type="compositionally biased region" description="Basic and acidic residues" evidence="19">
    <location>
        <begin position="127"/>
        <end position="137"/>
    </location>
</feature>
<dbReference type="Pfam" id="PF04109">
    <property type="entry name" value="ATG9"/>
    <property type="match status" value="1"/>
</dbReference>
<comment type="caution">
    <text evidence="20">The sequence shown here is derived from an EMBL/GenBank/DDBJ whole genome shotgun (WGS) entry which is preliminary data.</text>
</comment>
<keyword evidence="7 18" id="KW-0813">Transport</keyword>
<dbReference type="GO" id="GO:0061709">
    <property type="term" value="P:reticulophagy"/>
    <property type="evidence" value="ECO:0007669"/>
    <property type="project" value="TreeGrafter"/>
</dbReference>
<feature type="transmembrane region" description="Helical" evidence="18">
    <location>
        <begin position="615"/>
        <end position="633"/>
    </location>
</feature>
<dbReference type="AlphaFoldDB" id="A0A9P8CVM7"/>
<feature type="region of interest" description="Disordered" evidence="19">
    <location>
        <begin position="798"/>
        <end position="1005"/>
    </location>
</feature>
<keyword evidence="10 18" id="KW-0072">Autophagy</keyword>
<comment type="similarity">
    <text evidence="5 18">Belongs to the ATG9 family.</text>
</comment>
<evidence type="ECO:0000256" key="8">
    <source>
        <dbReference type="ARBA" id="ARBA00022692"/>
    </source>
</evidence>
<dbReference type="GO" id="GO:0005776">
    <property type="term" value="C:autophagosome"/>
    <property type="evidence" value="ECO:0007669"/>
    <property type="project" value="TreeGrafter"/>
</dbReference>
<organism evidence="20 21">
    <name type="scientific">Mortierella alpina</name>
    <name type="common">Oleaginous fungus</name>
    <name type="synonym">Mortierella renispora</name>
    <dbReference type="NCBI Taxonomy" id="64518"/>
    <lineage>
        <taxon>Eukaryota</taxon>
        <taxon>Fungi</taxon>
        <taxon>Fungi incertae sedis</taxon>
        <taxon>Mucoromycota</taxon>
        <taxon>Mortierellomycotina</taxon>
        <taxon>Mortierellomycetes</taxon>
        <taxon>Mortierellales</taxon>
        <taxon>Mortierellaceae</taxon>
        <taxon>Mortierella</taxon>
    </lineage>
</organism>
<dbReference type="GO" id="GO:0000139">
    <property type="term" value="C:Golgi membrane"/>
    <property type="evidence" value="ECO:0007669"/>
    <property type="project" value="UniProtKB-SubCell"/>
</dbReference>
<comment type="catalytic activity">
    <reaction evidence="15">
        <text>a 1,2-diacyl-sn-glycero-3-phosphoethanolamine(in) = a 1,2-diacyl-sn-glycero-3-phosphoethanolamine(out)</text>
        <dbReference type="Rhea" id="RHEA:38895"/>
        <dbReference type="ChEBI" id="CHEBI:64612"/>
    </reaction>
</comment>
<feature type="compositionally biased region" description="Basic and acidic residues" evidence="19">
    <location>
        <begin position="905"/>
        <end position="920"/>
    </location>
</feature>
<reference evidence="20" key="1">
    <citation type="submission" date="2021-07" db="EMBL/GenBank/DDBJ databases">
        <title>Draft genome of Mortierella alpina, strain LL118, isolated from an aspen leaf litter sample.</title>
        <authorList>
            <person name="Yang S."/>
            <person name="Vinatzer B.A."/>
        </authorList>
    </citation>
    <scope>NUCLEOTIDE SEQUENCE</scope>
    <source>
        <strain evidence="20">LL118</strain>
    </source>
</reference>
<feature type="transmembrane region" description="Helical" evidence="18">
    <location>
        <begin position="494"/>
        <end position="516"/>
    </location>
</feature>
<keyword evidence="8 18" id="KW-0812">Transmembrane</keyword>
<evidence type="ECO:0000256" key="4">
    <source>
        <dbReference type="ARBA" id="ARBA00004653"/>
    </source>
</evidence>
<comment type="function">
    <text evidence="18">Phospholipid scramblase involved in autophagy. Cycles between the preautophagosomal structure/phagophore assembly site (PAS) and the cytoplasmic vesicle pool and supplies membrane for the growing autophagosome. Lipid scramblase activity plays a key role in preautophagosomal structure/phagophore assembly by distributing the phospholipids that arrive through ATG2 from the cytoplasmic to the luminal leaflet of the bilayer, thereby driving autophagosomal membrane expansion.</text>
</comment>
<sequence length="1018" mass="116640">MHRQHPYPHAAADPGDDSGSGDDHAASSLLRQSSPQATATAHATAHSPLMAHDPPPLMPLFTPVLQDFQHRYGSSSLLSQSQDHLDHHSEDPQEDDIEQGYGHRDRASDYHAGEALQDDHDEDEDRDQVHGYGHDPTQHMSSRRSILFGRSRGPPESAYAAEKKPFFGGSRRHSSSPFAFSSPSHMGASRQRPNPDLGTDHEAPASLMIEMNQQPQHEDNSTGYWDLGDRARRRFLYKRPGMDAAELAMWKWVNVENLDNFLAKVYDYYVGKGMYTILLERCLNLLTFAFVIGFSTFLIGCVDYPKLRHAKHMEEVLIPQCFHRLSTGTFVLLLLFTVFWIGQVTRLIYDIPDMVDMCNFYTYLLQIPDEDIQTVLWQEVVARIMKIRDNNPNTTTTATIQTADTQRLNAHDIANRIMRKENFMIAMFNKDLIDLSVPLPMLRSRTILTRILEWSLSFCILGYVFDERGQVRKRFLKDTRRVELVEGLRRRFQFMGLATLVFSPLISIYLILYFFFRYFEEYHKNPSSIGTRQYTPIAKWKFKEFNELPHLFEGRINCSYPLAMKYINQFPKEKTILICRFVAFVSGSFAAVLALMTIFDQELLLGLEITSEKTVFFYLGVFGTIMAVSRGMIPDQTENFDPELLLRGVVEHTHYMPNEWRDKLHTDEVRKQFALLFEYNAVLFLLEFMSLVLTPLILWLSLPGCSEKVIDFFREFTVHVDGVGYVCSFAVFDFKRHGNVKYGAPAAATTDERYVSNEGKMEKSFLNFKQNNPDWEPTDPEGSMYLSKLLEADSTIRHHTQHSQHFRHQRHYHGGDRPYEPSSTPWDQNSAYMRPRGVSGTPYHHSSNLDRSFYNGRSRLGRGALSRNDDSTDEGDDGVHENSRDPQAPGVKFRLSSRQQKQQQRRRDTESESEASSHREDEEDPLSSDSRGRTAHQYQGGLGFTSTLGDSFVSEIGQSSSTRPGDKSDPTRGFGQEKGKGLRDADEISDSGENERESQKKGVFGLLNQIYEMNNVTM</sequence>
<evidence type="ECO:0000256" key="17">
    <source>
        <dbReference type="ARBA" id="ARBA00024631"/>
    </source>
</evidence>
<dbReference type="EMBL" id="JAIFTL010000223">
    <property type="protein sequence ID" value="KAG9321172.1"/>
    <property type="molecule type" value="Genomic_DNA"/>
</dbReference>
<dbReference type="PANTHER" id="PTHR13038">
    <property type="entry name" value="APG9 AUTOPHAGY 9"/>
    <property type="match status" value="1"/>
</dbReference>
<evidence type="ECO:0000256" key="18">
    <source>
        <dbReference type="RuleBase" id="RU364027"/>
    </source>
</evidence>
<evidence type="ECO:0000256" key="10">
    <source>
        <dbReference type="ARBA" id="ARBA00023006"/>
    </source>
</evidence>
<evidence type="ECO:0000256" key="5">
    <source>
        <dbReference type="ARBA" id="ARBA00006185"/>
    </source>
</evidence>
<evidence type="ECO:0000256" key="7">
    <source>
        <dbReference type="ARBA" id="ARBA00022448"/>
    </source>
</evidence>
<feature type="transmembrane region" description="Helical" evidence="18">
    <location>
        <begin position="322"/>
        <end position="341"/>
    </location>
</feature>
<dbReference type="PANTHER" id="PTHR13038:SF10">
    <property type="entry name" value="AUTOPHAGY-RELATED PROTEIN 9"/>
    <property type="match status" value="1"/>
</dbReference>
<feature type="transmembrane region" description="Helical" evidence="18">
    <location>
        <begin position="679"/>
        <end position="702"/>
    </location>
</feature>
<dbReference type="GO" id="GO:0000422">
    <property type="term" value="P:autophagy of mitochondrion"/>
    <property type="evidence" value="ECO:0007669"/>
    <property type="project" value="TreeGrafter"/>
</dbReference>
<keyword evidence="11" id="KW-0333">Golgi apparatus</keyword>
<keyword evidence="9 18" id="KW-1133">Transmembrane helix</keyword>
<feature type="region of interest" description="Disordered" evidence="19">
    <location>
        <begin position="116"/>
        <end position="199"/>
    </location>
</feature>
<gene>
    <name evidence="20" type="ORF">KVV02_003878</name>
</gene>
<evidence type="ECO:0000256" key="1">
    <source>
        <dbReference type="ARBA" id="ARBA00004439"/>
    </source>
</evidence>
<evidence type="ECO:0000313" key="21">
    <source>
        <dbReference type="Proteomes" id="UP000717515"/>
    </source>
</evidence>
<feature type="transmembrane region" description="Helical" evidence="18">
    <location>
        <begin position="577"/>
        <end position="599"/>
    </location>
</feature>
<evidence type="ECO:0000256" key="14">
    <source>
        <dbReference type="ARBA" id="ARBA00024479"/>
    </source>
</evidence>
<dbReference type="GO" id="GO:0034727">
    <property type="term" value="P:piecemeal microautophagy of the nucleus"/>
    <property type="evidence" value="ECO:0007669"/>
    <property type="project" value="TreeGrafter"/>
</dbReference>
<feature type="compositionally biased region" description="Low complexity" evidence="19">
    <location>
        <begin position="175"/>
        <end position="185"/>
    </location>
</feature>
<accession>A0A9P8CVM7</accession>
<protein>
    <recommendedName>
        <fullName evidence="6 18">Autophagy-related protein 9</fullName>
    </recommendedName>
</protein>